<dbReference type="EMBL" id="JAIWYP010000004">
    <property type="protein sequence ID" value="KAH3841905.1"/>
    <property type="molecule type" value="Genomic_DNA"/>
</dbReference>
<sequence length="196" mass="21800">MIDKSSVCLKLQKSRSTSGSIEVNLSSGQELFNKMIVANSMGESLGEDADTGSVDKSRLGLVEACRDHTHGGKFCTKDFCDVRVNDVKDKWRNNEDLCDDLCEISQASVNIEDLHDDSNGINQISEQKDAYSSVCERTDCCTYQIYTAAGFGQDILKPREQCSCECQSTRSFQLTNGSGKADEKQAFKCRRSFDKR</sequence>
<dbReference type="AlphaFoldDB" id="A0A9D4QTQ0"/>
<comment type="caution">
    <text evidence="1">The sequence shown here is derived from an EMBL/GenBank/DDBJ whole genome shotgun (WGS) entry which is preliminary data.</text>
</comment>
<keyword evidence="2" id="KW-1185">Reference proteome</keyword>
<proteinExistence type="predicted"/>
<dbReference type="Proteomes" id="UP000828390">
    <property type="component" value="Unassembled WGS sequence"/>
</dbReference>
<organism evidence="1 2">
    <name type="scientific">Dreissena polymorpha</name>
    <name type="common">Zebra mussel</name>
    <name type="synonym">Mytilus polymorpha</name>
    <dbReference type="NCBI Taxonomy" id="45954"/>
    <lineage>
        <taxon>Eukaryota</taxon>
        <taxon>Metazoa</taxon>
        <taxon>Spiralia</taxon>
        <taxon>Lophotrochozoa</taxon>
        <taxon>Mollusca</taxon>
        <taxon>Bivalvia</taxon>
        <taxon>Autobranchia</taxon>
        <taxon>Heteroconchia</taxon>
        <taxon>Euheterodonta</taxon>
        <taxon>Imparidentia</taxon>
        <taxon>Neoheterodontei</taxon>
        <taxon>Myida</taxon>
        <taxon>Dreissenoidea</taxon>
        <taxon>Dreissenidae</taxon>
        <taxon>Dreissena</taxon>
    </lineage>
</organism>
<reference evidence="1" key="2">
    <citation type="submission" date="2020-11" db="EMBL/GenBank/DDBJ databases">
        <authorList>
            <person name="McCartney M.A."/>
            <person name="Auch B."/>
            <person name="Kono T."/>
            <person name="Mallez S."/>
            <person name="Becker A."/>
            <person name="Gohl D.M."/>
            <person name="Silverstein K.A.T."/>
            <person name="Koren S."/>
            <person name="Bechman K.B."/>
            <person name="Herman A."/>
            <person name="Abrahante J.E."/>
            <person name="Garbe J."/>
        </authorList>
    </citation>
    <scope>NUCLEOTIDE SEQUENCE</scope>
    <source>
        <strain evidence="1">Duluth1</strain>
        <tissue evidence="1">Whole animal</tissue>
    </source>
</reference>
<evidence type="ECO:0000313" key="1">
    <source>
        <dbReference type="EMBL" id="KAH3841905.1"/>
    </source>
</evidence>
<protein>
    <submittedName>
        <fullName evidence="1">Uncharacterized protein</fullName>
    </submittedName>
</protein>
<gene>
    <name evidence="1" type="ORF">DPMN_115389</name>
</gene>
<reference evidence="1" key="1">
    <citation type="journal article" date="2019" name="bioRxiv">
        <title>The Genome of the Zebra Mussel, Dreissena polymorpha: A Resource for Invasive Species Research.</title>
        <authorList>
            <person name="McCartney M.A."/>
            <person name="Auch B."/>
            <person name="Kono T."/>
            <person name="Mallez S."/>
            <person name="Zhang Y."/>
            <person name="Obille A."/>
            <person name="Becker A."/>
            <person name="Abrahante J.E."/>
            <person name="Garbe J."/>
            <person name="Badalamenti J.P."/>
            <person name="Herman A."/>
            <person name="Mangelson H."/>
            <person name="Liachko I."/>
            <person name="Sullivan S."/>
            <person name="Sone E.D."/>
            <person name="Koren S."/>
            <person name="Silverstein K.A.T."/>
            <person name="Beckman K.B."/>
            <person name="Gohl D.M."/>
        </authorList>
    </citation>
    <scope>NUCLEOTIDE SEQUENCE</scope>
    <source>
        <strain evidence="1">Duluth1</strain>
        <tissue evidence="1">Whole animal</tissue>
    </source>
</reference>
<evidence type="ECO:0000313" key="2">
    <source>
        <dbReference type="Proteomes" id="UP000828390"/>
    </source>
</evidence>
<accession>A0A9D4QTQ0</accession>
<name>A0A9D4QTQ0_DREPO</name>